<dbReference type="PANTHER" id="PTHR44688:SF16">
    <property type="entry name" value="DNA-BINDING TRANSCRIPTIONAL ACTIVATOR DEVR_DOSR"/>
    <property type="match status" value="1"/>
</dbReference>
<dbReference type="AlphaFoldDB" id="A0A1H0JLX3"/>
<dbReference type="SUPFAM" id="SSF46894">
    <property type="entry name" value="C-terminal effector domain of the bipartite response regulators"/>
    <property type="match status" value="1"/>
</dbReference>
<evidence type="ECO:0000259" key="4">
    <source>
        <dbReference type="PROSITE" id="PS50043"/>
    </source>
</evidence>
<keyword evidence="2" id="KW-0238">DNA-binding</keyword>
<keyword evidence="1" id="KW-0805">Transcription regulation</keyword>
<dbReference type="PRINTS" id="PR00038">
    <property type="entry name" value="HTHLUXR"/>
</dbReference>
<evidence type="ECO:0000313" key="6">
    <source>
        <dbReference type="Proteomes" id="UP000183200"/>
    </source>
</evidence>
<dbReference type="Gene3D" id="3.30.450.20">
    <property type="entry name" value="PAS domain"/>
    <property type="match status" value="1"/>
</dbReference>
<dbReference type="EMBL" id="FNGY01000015">
    <property type="protein sequence ID" value="SDO44530.1"/>
    <property type="molecule type" value="Genomic_DNA"/>
</dbReference>
<dbReference type="Pfam" id="PF00196">
    <property type="entry name" value="GerE"/>
    <property type="match status" value="1"/>
</dbReference>
<dbReference type="PANTHER" id="PTHR44688">
    <property type="entry name" value="DNA-BINDING TRANSCRIPTIONAL ACTIVATOR DEVR_DOSR"/>
    <property type="match status" value="1"/>
</dbReference>
<dbReference type="CDD" id="cd06170">
    <property type="entry name" value="LuxR_C_like"/>
    <property type="match status" value="1"/>
</dbReference>
<dbReference type="InterPro" id="IPR036388">
    <property type="entry name" value="WH-like_DNA-bd_sf"/>
</dbReference>
<evidence type="ECO:0000256" key="3">
    <source>
        <dbReference type="ARBA" id="ARBA00023163"/>
    </source>
</evidence>
<reference evidence="6" key="1">
    <citation type="submission" date="2016-10" db="EMBL/GenBank/DDBJ databases">
        <authorList>
            <person name="Varghese N."/>
            <person name="Submissions S."/>
        </authorList>
    </citation>
    <scope>NUCLEOTIDE SEQUENCE [LARGE SCALE GENOMIC DNA]</scope>
    <source>
        <strain evidence="6">DSM 19110</strain>
    </source>
</reference>
<dbReference type="OrthoDB" id="965844at2"/>
<protein>
    <submittedName>
        <fullName evidence="5">Regulatory protein, luxR family</fullName>
    </submittedName>
</protein>
<dbReference type="Proteomes" id="UP000183200">
    <property type="component" value="Unassembled WGS sequence"/>
</dbReference>
<dbReference type="PROSITE" id="PS50043">
    <property type="entry name" value="HTH_LUXR_2"/>
    <property type="match status" value="1"/>
</dbReference>
<dbReference type="GO" id="GO:0006355">
    <property type="term" value="P:regulation of DNA-templated transcription"/>
    <property type="evidence" value="ECO:0007669"/>
    <property type="project" value="InterPro"/>
</dbReference>
<feature type="domain" description="HTH luxR-type" evidence="4">
    <location>
        <begin position="194"/>
        <end position="259"/>
    </location>
</feature>
<dbReference type="InterPro" id="IPR016032">
    <property type="entry name" value="Sig_transdc_resp-reg_C-effctor"/>
</dbReference>
<keyword evidence="3" id="KW-0804">Transcription</keyword>
<dbReference type="Gene3D" id="1.10.10.10">
    <property type="entry name" value="Winged helix-like DNA-binding domain superfamily/Winged helix DNA-binding domain"/>
    <property type="match status" value="1"/>
</dbReference>
<dbReference type="RefSeq" id="WP_074612565.1">
    <property type="nucleotide sequence ID" value="NZ_FNGY01000015.1"/>
</dbReference>
<dbReference type="PROSITE" id="PS00622">
    <property type="entry name" value="HTH_LUXR_1"/>
    <property type="match status" value="1"/>
</dbReference>
<dbReference type="SMART" id="SM00421">
    <property type="entry name" value="HTH_LUXR"/>
    <property type="match status" value="1"/>
</dbReference>
<name>A0A1H0JLX3_9SPHI</name>
<evidence type="ECO:0000256" key="2">
    <source>
        <dbReference type="ARBA" id="ARBA00023125"/>
    </source>
</evidence>
<evidence type="ECO:0000313" key="5">
    <source>
        <dbReference type="EMBL" id="SDO44530.1"/>
    </source>
</evidence>
<proteinExistence type="predicted"/>
<evidence type="ECO:0000256" key="1">
    <source>
        <dbReference type="ARBA" id="ARBA00023015"/>
    </source>
</evidence>
<gene>
    <name evidence="5" type="ORF">SAMN05421820_11510</name>
</gene>
<keyword evidence="6" id="KW-1185">Reference proteome</keyword>
<sequence>MAINNHQNNPQIRELLDIKLFSQPFSDFSQPVLQLDDCKSIARLYAKLENTISVLSDMEARKSFIYPGGLAQQLGFEPGQTEINSIWEDDLLSRVHPEDLQKKYRLEFNFFKLIKSVEPNERLNYNLITKLRIRNSENKYQLIRHRLLYLSSTEQGNVWLALCLYNMVYDHPGFEVPEGVIINTSTGEIIDSEEGRFEDILSAREGQILQLINLGQRSKEIAGKLSLSIHTVNRHRQNIFQKLNVSNAMEACRVAKATGLLHHP</sequence>
<organism evidence="5 6">
    <name type="scientific">Pedobacter steynii</name>
    <dbReference type="NCBI Taxonomy" id="430522"/>
    <lineage>
        <taxon>Bacteria</taxon>
        <taxon>Pseudomonadati</taxon>
        <taxon>Bacteroidota</taxon>
        <taxon>Sphingobacteriia</taxon>
        <taxon>Sphingobacteriales</taxon>
        <taxon>Sphingobacteriaceae</taxon>
        <taxon>Pedobacter</taxon>
    </lineage>
</organism>
<dbReference type="GO" id="GO:0003677">
    <property type="term" value="F:DNA binding"/>
    <property type="evidence" value="ECO:0007669"/>
    <property type="project" value="UniProtKB-KW"/>
</dbReference>
<dbReference type="InterPro" id="IPR000792">
    <property type="entry name" value="Tscrpt_reg_LuxR_C"/>
</dbReference>
<accession>A0A1H0JLX3</accession>